<evidence type="ECO:0000256" key="3">
    <source>
        <dbReference type="ARBA" id="ARBA00022833"/>
    </source>
</evidence>
<keyword evidence="8" id="KW-1185">Reference proteome</keyword>
<feature type="region of interest" description="Disordered" evidence="5">
    <location>
        <begin position="558"/>
        <end position="618"/>
    </location>
</feature>
<proteinExistence type="predicted"/>
<evidence type="ECO:0000259" key="6">
    <source>
        <dbReference type="PROSITE" id="PS50089"/>
    </source>
</evidence>
<feature type="compositionally biased region" description="Low complexity" evidence="5">
    <location>
        <begin position="109"/>
        <end position="124"/>
    </location>
</feature>
<dbReference type="RefSeq" id="XP_014156583.1">
    <property type="nucleotide sequence ID" value="XM_014301108.1"/>
</dbReference>
<dbReference type="Gene3D" id="3.30.40.10">
    <property type="entry name" value="Zinc/RING finger domain, C3HC4 (zinc finger)"/>
    <property type="match status" value="1"/>
</dbReference>
<dbReference type="GeneID" id="25905544"/>
<evidence type="ECO:0000313" key="8">
    <source>
        <dbReference type="Proteomes" id="UP000054560"/>
    </source>
</evidence>
<accession>A0A0L0G1J5</accession>
<evidence type="ECO:0000256" key="1">
    <source>
        <dbReference type="ARBA" id="ARBA00022723"/>
    </source>
</evidence>
<dbReference type="EMBL" id="KQ241903">
    <property type="protein sequence ID" value="KNC82681.1"/>
    <property type="molecule type" value="Genomic_DNA"/>
</dbReference>
<feature type="compositionally biased region" description="Acidic residues" evidence="5">
    <location>
        <begin position="759"/>
        <end position="836"/>
    </location>
</feature>
<feature type="compositionally biased region" description="Basic and acidic residues" evidence="5">
    <location>
        <begin position="243"/>
        <end position="257"/>
    </location>
</feature>
<feature type="compositionally biased region" description="Basic and acidic residues" evidence="5">
    <location>
        <begin position="703"/>
        <end position="743"/>
    </location>
</feature>
<evidence type="ECO:0000256" key="4">
    <source>
        <dbReference type="PROSITE-ProRule" id="PRU00175"/>
    </source>
</evidence>
<dbReference type="Pfam" id="PF00097">
    <property type="entry name" value="zf-C3HC4"/>
    <property type="match status" value="1"/>
</dbReference>
<feature type="compositionally biased region" description="Acidic residues" evidence="5">
    <location>
        <begin position="474"/>
        <end position="489"/>
    </location>
</feature>
<feature type="region of interest" description="Disordered" evidence="5">
    <location>
        <begin position="1"/>
        <end position="296"/>
    </location>
</feature>
<feature type="compositionally biased region" description="Low complexity" evidence="5">
    <location>
        <begin position="258"/>
        <end position="280"/>
    </location>
</feature>
<feature type="region of interest" description="Disordered" evidence="5">
    <location>
        <begin position="694"/>
        <end position="836"/>
    </location>
</feature>
<gene>
    <name evidence="7" type="ORF">SARC_05040</name>
</gene>
<dbReference type="STRING" id="667725.A0A0L0G1J5"/>
<sequence length="836" mass="90103">MDDRQDNMSSKRTHDDIEARSEAIKSETAADIEGTHHIPSDVAQEPAEALPGEDKSTIKRARIESVDNTDVSTEDSLNVHTQANVKTDPVEVGTAGTPVEDTLASGIKTEATTTGIEGSTSESEQAGVKVEEATSVSGVKVEDGSLSGVKVEGTLPDVADTEEDLAQSGIKEDAAAEGFEIEIAEEAGTVKTEDVPEETSGVKSEYTGDTVNTDESVKSEDVAPSNVEDEIVPHSVKSENTGEGDHMDTEEAVKTEETPASAFASASASASAEYMASDESGSASTAQADSTDNEPPEATIERLRQHAAAYRSAMVCSICSEILVKPHSLECGHSYCVTCICTYFSVRKAMGRGLQCKQCNNPIRKKPEPSLVLQTRINILRKQPCADIILKNYSARLKTAQQAMKSDEYKSITPGTELVDHEGKGYVFDKGDDVYRCIECLFEIEDYKCAGCGVAFPELENRSDVHRELGVSDSQEDGEDSEDDEGDDGADLKNFIVGSDEEIEMEKPEEGEQPLKGWITNQSGLKELMCGCDVSCGQDCECDDEDCTACPCAQRNLNDGSGEDSDSDYAQDDTHWDGGSDDGSVRSKSDHRGAKKDNSGANKDNSVAFKDMSKTQRKNLKEIRKANKILEANGVENIDSLSKNQRLKLLKNIRADRKAAAKAAKDTVAPNTGAIAEPIEGFVLDRAGAYATENSAATADGDAVVRGDGEGDNGNREEGELSDTYRNRMNEHSEESRKIHDVKAAWPRGDLVEHADGGENIEDGGSDEFESGADEMERDEDDDDDDYEGEDEDEDMEGVEDPQEGEVEEGEVDAEDGEDAEEEDGEDLGESDGEDE</sequence>
<name>A0A0L0G1J5_9EUKA</name>
<dbReference type="eggNOG" id="KOG2177">
    <property type="taxonomic scope" value="Eukaryota"/>
</dbReference>
<dbReference type="AlphaFoldDB" id="A0A0L0G1J5"/>
<dbReference type="InterPro" id="IPR013083">
    <property type="entry name" value="Znf_RING/FYVE/PHD"/>
</dbReference>
<evidence type="ECO:0000256" key="5">
    <source>
        <dbReference type="SAM" id="MobiDB-lite"/>
    </source>
</evidence>
<keyword evidence="3" id="KW-0862">Zinc</keyword>
<dbReference type="InterPro" id="IPR017907">
    <property type="entry name" value="Znf_RING_CS"/>
</dbReference>
<dbReference type="PROSITE" id="PS00518">
    <property type="entry name" value="ZF_RING_1"/>
    <property type="match status" value="1"/>
</dbReference>
<organism evidence="7 8">
    <name type="scientific">Sphaeroforma arctica JP610</name>
    <dbReference type="NCBI Taxonomy" id="667725"/>
    <lineage>
        <taxon>Eukaryota</taxon>
        <taxon>Ichthyosporea</taxon>
        <taxon>Ichthyophonida</taxon>
        <taxon>Sphaeroforma</taxon>
    </lineage>
</organism>
<dbReference type="InterPro" id="IPR018957">
    <property type="entry name" value="Znf_C3HC4_RING-type"/>
</dbReference>
<keyword evidence="1" id="KW-0479">Metal-binding</keyword>
<dbReference type="Proteomes" id="UP000054560">
    <property type="component" value="Unassembled WGS sequence"/>
</dbReference>
<protein>
    <recommendedName>
        <fullName evidence="6">RING-type domain-containing protein</fullName>
    </recommendedName>
</protein>
<dbReference type="SUPFAM" id="SSF57850">
    <property type="entry name" value="RING/U-box"/>
    <property type="match status" value="1"/>
</dbReference>
<feature type="domain" description="RING-type" evidence="6">
    <location>
        <begin position="316"/>
        <end position="360"/>
    </location>
</feature>
<feature type="region of interest" description="Disordered" evidence="5">
    <location>
        <begin position="467"/>
        <end position="493"/>
    </location>
</feature>
<dbReference type="GO" id="GO:0008270">
    <property type="term" value="F:zinc ion binding"/>
    <property type="evidence" value="ECO:0007669"/>
    <property type="project" value="UniProtKB-KW"/>
</dbReference>
<feature type="compositionally biased region" description="Basic and acidic residues" evidence="5">
    <location>
        <begin position="52"/>
        <end position="65"/>
    </location>
</feature>
<evidence type="ECO:0000256" key="2">
    <source>
        <dbReference type="ARBA" id="ARBA00022771"/>
    </source>
</evidence>
<feature type="compositionally biased region" description="Polar residues" evidence="5">
    <location>
        <begin position="281"/>
        <end position="290"/>
    </location>
</feature>
<dbReference type="PROSITE" id="PS50089">
    <property type="entry name" value="ZF_RING_2"/>
    <property type="match status" value="1"/>
</dbReference>
<feature type="compositionally biased region" description="Polar residues" evidence="5">
    <location>
        <begin position="66"/>
        <end position="85"/>
    </location>
</feature>
<dbReference type="SMART" id="SM00184">
    <property type="entry name" value="RING"/>
    <property type="match status" value="1"/>
</dbReference>
<feature type="compositionally biased region" description="Acidic residues" evidence="5">
    <location>
        <begin position="561"/>
        <end position="571"/>
    </location>
</feature>
<reference evidence="7 8" key="1">
    <citation type="submission" date="2011-02" db="EMBL/GenBank/DDBJ databases">
        <title>The Genome Sequence of Sphaeroforma arctica JP610.</title>
        <authorList>
            <consortium name="The Broad Institute Genome Sequencing Platform"/>
            <person name="Russ C."/>
            <person name="Cuomo C."/>
            <person name="Young S.K."/>
            <person name="Zeng Q."/>
            <person name="Gargeya S."/>
            <person name="Alvarado L."/>
            <person name="Berlin A."/>
            <person name="Chapman S.B."/>
            <person name="Chen Z."/>
            <person name="Freedman E."/>
            <person name="Gellesch M."/>
            <person name="Goldberg J."/>
            <person name="Griggs A."/>
            <person name="Gujja S."/>
            <person name="Heilman E."/>
            <person name="Heiman D."/>
            <person name="Howarth C."/>
            <person name="Mehta T."/>
            <person name="Neiman D."/>
            <person name="Pearson M."/>
            <person name="Roberts A."/>
            <person name="Saif S."/>
            <person name="Shea T."/>
            <person name="Shenoy N."/>
            <person name="Sisk P."/>
            <person name="Stolte C."/>
            <person name="Sykes S."/>
            <person name="White J."/>
            <person name="Yandava C."/>
            <person name="Burger G."/>
            <person name="Gray M.W."/>
            <person name="Holland P.W.H."/>
            <person name="King N."/>
            <person name="Lang F.B.F."/>
            <person name="Roger A.J."/>
            <person name="Ruiz-Trillo I."/>
            <person name="Haas B."/>
            <person name="Nusbaum C."/>
            <person name="Birren B."/>
        </authorList>
    </citation>
    <scope>NUCLEOTIDE SEQUENCE [LARGE SCALE GENOMIC DNA]</scope>
    <source>
        <strain evidence="7 8">JP610</strain>
    </source>
</reference>
<evidence type="ECO:0000313" key="7">
    <source>
        <dbReference type="EMBL" id="KNC82681.1"/>
    </source>
</evidence>
<keyword evidence="2 4" id="KW-0863">Zinc-finger</keyword>
<dbReference type="InterPro" id="IPR001841">
    <property type="entry name" value="Znf_RING"/>
</dbReference>
<feature type="compositionally biased region" description="Basic and acidic residues" evidence="5">
    <location>
        <begin position="12"/>
        <end position="25"/>
    </location>
</feature>
<feature type="compositionally biased region" description="Basic and acidic residues" evidence="5">
    <location>
        <begin position="572"/>
        <end position="598"/>
    </location>
</feature>
<dbReference type="OrthoDB" id="6105938at2759"/>